<dbReference type="InterPro" id="IPR027417">
    <property type="entry name" value="P-loop_NTPase"/>
</dbReference>
<dbReference type="Pfam" id="PF13555">
    <property type="entry name" value="AAA_29"/>
    <property type="match status" value="1"/>
</dbReference>
<feature type="coiled-coil region" evidence="1">
    <location>
        <begin position="272"/>
        <end position="350"/>
    </location>
</feature>
<dbReference type="Pfam" id="PF13558">
    <property type="entry name" value="SbcC_Walker_B"/>
    <property type="match status" value="1"/>
</dbReference>
<dbReference type="PANTHER" id="PTHR32182:SF22">
    <property type="entry name" value="ATP-DEPENDENT ENDONUCLEASE, OLD FAMILY-RELATED"/>
    <property type="match status" value="1"/>
</dbReference>
<gene>
    <name evidence="2" type="ORF">IMF26_04445</name>
</gene>
<dbReference type="SUPFAM" id="SSF52540">
    <property type="entry name" value="P-loop containing nucleoside triphosphate hydrolases"/>
    <property type="match status" value="1"/>
</dbReference>
<dbReference type="GO" id="GO:0006302">
    <property type="term" value="P:double-strand break repair"/>
    <property type="evidence" value="ECO:0007669"/>
    <property type="project" value="TreeGrafter"/>
</dbReference>
<reference evidence="2" key="2">
    <citation type="journal article" date="2023" name="Biology">
        <title>Prokaryotic Life Associated with Coal-Fire Gas Vents Revealed by Metagenomics.</title>
        <authorList>
            <person name="Kadnikov V.V."/>
            <person name="Mardanov A.V."/>
            <person name="Beletsky A.V."/>
            <person name="Karnachuk O.V."/>
            <person name="Ravin N.V."/>
        </authorList>
    </citation>
    <scope>NUCLEOTIDE SEQUENCE</scope>
    <source>
        <strain evidence="2">Bu02</strain>
    </source>
</reference>
<dbReference type="AlphaFoldDB" id="A0AAT9LE80"/>
<dbReference type="KEGG" id="fcz:IMF26_04445"/>
<feature type="coiled-coil region" evidence="1">
    <location>
        <begin position="494"/>
        <end position="528"/>
    </location>
</feature>
<feature type="coiled-coil region" evidence="1">
    <location>
        <begin position="852"/>
        <end position="879"/>
    </location>
</feature>
<evidence type="ECO:0000313" key="2">
    <source>
        <dbReference type="EMBL" id="QUL99310.1"/>
    </source>
</evidence>
<dbReference type="GO" id="GO:0000731">
    <property type="term" value="P:DNA synthesis involved in DNA repair"/>
    <property type="evidence" value="ECO:0007669"/>
    <property type="project" value="TreeGrafter"/>
</dbReference>
<sequence>MALLKSLVRAKLINWHYFTNQTISFVGSTLITGENGSGKSTILDALQFAIIGDQRKIRFNESAHSQSKRDLMGYLRCKTGSEESAYLRNGDFTSYVALEFFHVEKKTSFVAGVVIDVYASGDYEACYFILDNCTIDDSLFLEKSSSGRLRPYGRKEFRDRVRLRRNARFFTTADEYRRNLLARFGHVSERFFSLITKGVAFQPITDIQKFVYDYVLDEKPLNVEAMLENFRHYQEYEVLVKQTKEKIAALEPILKKHEEISSIKQSIEVQEYLILRARLEECEESIKMIEQKRLNRSERLSEVRAKLEDYVKVLEKLRDEEQELLQLRASKAVYNKKRDLERQKASLQATLSYLVQAADKFSNRCRKTAEDIRRVLCLQGQTLLRGPAGTDVGAPAVNKNRGTAEFTGLAAADIEILEKAASVFTLLGQAGESAKSLADRVGTLDAGGGFVDAVQDLAGAEQEIARAQKSGLQDLLEQLRILAHEYLPGIQEFIDDVRARISALRNEKASLERELDSLKKERRVYPENVQKLRDALAESGIEAKVLCELLEIRDPKWRNAVEGYLNTQRFDLLVEPDEFDEALSIYEREKYKRNISRVGLVNTGRVLEYSREAKPGSLAEEVESDSIYAKAYVARLLGNVMKCENEQEMKRFSVAITPTCMTYRNHTARQIPFEVYRVPYIGKNAISAQIQIKQQRLDEIQVEMSEAQDKLGIFGRAESVLRDLESIDRADELLELSQRTFQIPEVIRQLVDVLSELSSLDLSDLVSIEERLQSIRSDIGRYDAERGNFERESGSLEKEIETLKEEEERLNSERGRLEAEIAAYCSTHPNAKEIGEKRYPDERRTKTPGQIITNFEANKKTQESRVENLRREVFEMKHRYNVTYRFGGDPASEDVQAYQEEHDKLVESELPAYEERIRKAKEIAEIEFKEHFIHRLKENIQEARSTIAALNKVLRGIKFGNDQYQFSIQPSRDYQRYYDMIMDENSIEGQQSLFSDVFRQRHGQALDELFAMIMDTDQERSEENIRKFTDYRTYLDYDIRIESAAGTLSFAKVCREKSGGETQTPFYVAIAASFLELYQPAHLDSPRLVIFDEAFNRMDVDRMENAMQFFRDLGLQVIAAVPTEKCELLVRHVDSTIVVFNNGRKAWVTQYELLREKIRDEGLPKTDTGQVAGEV</sequence>
<proteinExistence type="predicted"/>
<dbReference type="PANTHER" id="PTHR32182">
    <property type="entry name" value="DNA REPLICATION AND REPAIR PROTEIN RECF"/>
    <property type="match status" value="1"/>
</dbReference>
<reference evidence="2" key="1">
    <citation type="submission" date="2020-10" db="EMBL/GenBank/DDBJ databases">
        <authorList>
            <person name="Kadnikov V."/>
            <person name="Beletsky A.V."/>
            <person name="Mardanov A.V."/>
            <person name="Karnachuk O.V."/>
            <person name="Ravin N.V."/>
        </authorList>
    </citation>
    <scope>NUCLEOTIDE SEQUENCE</scope>
    <source>
        <strain evidence="2">Bu02</strain>
    </source>
</reference>
<dbReference type="Gene3D" id="3.40.50.300">
    <property type="entry name" value="P-loop containing nucleotide triphosphate hydrolases"/>
    <property type="match status" value="2"/>
</dbReference>
<accession>A0AAT9LE80</accession>
<feature type="coiled-coil region" evidence="1">
    <location>
        <begin position="786"/>
        <end position="823"/>
    </location>
</feature>
<dbReference type="EMBL" id="CP062796">
    <property type="protein sequence ID" value="QUL99310.1"/>
    <property type="molecule type" value="Genomic_DNA"/>
</dbReference>
<keyword evidence="1" id="KW-0175">Coiled coil</keyword>
<protein>
    <submittedName>
        <fullName evidence="2">AAA family ATPase</fullName>
    </submittedName>
</protein>
<name>A0AAT9LE80_9FIRM</name>
<feature type="coiled-coil region" evidence="1">
    <location>
        <begin position="683"/>
        <end position="710"/>
    </location>
</feature>
<evidence type="ECO:0000256" key="1">
    <source>
        <dbReference type="SAM" id="Coils"/>
    </source>
</evidence>
<organism evidence="2">
    <name type="scientific">Candidatus Fermentithermobacillus carboniphilus</name>
    <dbReference type="NCBI Taxonomy" id="3085328"/>
    <lineage>
        <taxon>Bacteria</taxon>
        <taxon>Bacillati</taxon>
        <taxon>Bacillota</taxon>
        <taxon>Candidatus Fermentithermobacillia</taxon>
        <taxon>Candidatus Fermentithermobacillales</taxon>
        <taxon>Candidatus Fermentithermobacillaceae</taxon>
        <taxon>Candidatus Fermentithermobacillus</taxon>
    </lineage>
</organism>